<dbReference type="InterPro" id="IPR043502">
    <property type="entry name" value="DNA/RNA_pol_sf"/>
</dbReference>
<evidence type="ECO:0000313" key="11">
    <source>
        <dbReference type="EMBL" id="KAK3095608.1"/>
    </source>
</evidence>
<dbReference type="EMBL" id="VSWD01000008">
    <property type="protein sequence ID" value="KAK3095608.1"/>
    <property type="molecule type" value="Genomic_DNA"/>
</dbReference>
<evidence type="ECO:0000256" key="1">
    <source>
        <dbReference type="ARBA" id="ARBA00005755"/>
    </source>
</evidence>
<evidence type="ECO:0000256" key="8">
    <source>
        <dbReference type="ARBA" id="ARBA00049244"/>
    </source>
</evidence>
<evidence type="ECO:0000256" key="4">
    <source>
        <dbReference type="ARBA" id="ARBA00022695"/>
    </source>
</evidence>
<comment type="similarity">
    <text evidence="1">Belongs to the DNA polymerase type-B family.</text>
</comment>
<dbReference type="InterPro" id="IPR004868">
    <property type="entry name" value="DNA-dir_DNA_pol_B_mt/vir"/>
</dbReference>
<dbReference type="PANTHER" id="PTHR33568:SF3">
    <property type="entry name" value="DNA-DIRECTED DNA POLYMERASE"/>
    <property type="match status" value="1"/>
</dbReference>
<dbReference type="GO" id="GO:0000166">
    <property type="term" value="F:nucleotide binding"/>
    <property type="evidence" value="ECO:0007669"/>
    <property type="project" value="InterPro"/>
</dbReference>
<evidence type="ECO:0000256" key="7">
    <source>
        <dbReference type="ARBA" id="ARBA00023125"/>
    </source>
</evidence>
<dbReference type="Gene3D" id="3.30.420.10">
    <property type="entry name" value="Ribonuclease H-like superfamily/Ribonuclease H"/>
    <property type="match status" value="1"/>
</dbReference>
<keyword evidence="5" id="KW-0235">DNA replication</keyword>
<evidence type="ECO:0000259" key="10">
    <source>
        <dbReference type="Pfam" id="PF03175"/>
    </source>
</evidence>
<comment type="catalytic activity">
    <reaction evidence="8">
        <text>DNA(n) + a 2'-deoxyribonucleoside 5'-triphosphate = DNA(n+1) + diphosphate</text>
        <dbReference type="Rhea" id="RHEA:22508"/>
        <dbReference type="Rhea" id="RHEA-COMP:17339"/>
        <dbReference type="Rhea" id="RHEA-COMP:17340"/>
        <dbReference type="ChEBI" id="CHEBI:33019"/>
        <dbReference type="ChEBI" id="CHEBI:61560"/>
        <dbReference type="ChEBI" id="CHEBI:173112"/>
        <dbReference type="EC" id="2.7.7.7"/>
    </reaction>
</comment>
<dbReference type="GO" id="GO:0006260">
    <property type="term" value="P:DNA replication"/>
    <property type="evidence" value="ECO:0007669"/>
    <property type="project" value="UniProtKB-KW"/>
</dbReference>
<dbReference type="InterPro" id="IPR036397">
    <property type="entry name" value="RNaseH_sf"/>
</dbReference>
<keyword evidence="3" id="KW-0808">Transferase</keyword>
<dbReference type="Gene3D" id="1.10.287.690">
    <property type="entry name" value="Helix hairpin bin"/>
    <property type="match status" value="1"/>
</dbReference>
<keyword evidence="6" id="KW-0239">DNA-directed DNA polymerase</keyword>
<dbReference type="Proteomes" id="UP001186944">
    <property type="component" value="Unassembled WGS sequence"/>
</dbReference>
<accession>A0AA88Y101</accession>
<keyword evidence="12" id="KW-1185">Reference proteome</keyword>
<dbReference type="InterPro" id="IPR023211">
    <property type="entry name" value="DNA_pol_palm_dom_sf"/>
</dbReference>
<dbReference type="SUPFAM" id="SSF53098">
    <property type="entry name" value="Ribonuclease H-like"/>
    <property type="match status" value="1"/>
</dbReference>
<name>A0AA88Y101_PINIB</name>
<evidence type="ECO:0000256" key="9">
    <source>
        <dbReference type="SAM" id="MobiDB-lite"/>
    </source>
</evidence>
<feature type="domain" description="DNA-directed DNA polymerase family B mitochondria/virus" evidence="10">
    <location>
        <begin position="875"/>
        <end position="1040"/>
    </location>
</feature>
<dbReference type="Pfam" id="PF03175">
    <property type="entry name" value="DNA_pol_B_2"/>
    <property type="match status" value="2"/>
</dbReference>
<dbReference type="GO" id="GO:0003887">
    <property type="term" value="F:DNA-directed DNA polymerase activity"/>
    <property type="evidence" value="ECO:0007669"/>
    <property type="project" value="UniProtKB-KW"/>
</dbReference>
<keyword evidence="4" id="KW-0548">Nucleotidyltransferase</keyword>
<gene>
    <name evidence="11" type="ORF">FSP39_016619</name>
</gene>
<evidence type="ECO:0000256" key="5">
    <source>
        <dbReference type="ARBA" id="ARBA00022705"/>
    </source>
</evidence>
<evidence type="ECO:0000256" key="6">
    <source>
        <dbReference type="ARBA" id="ARBA00022932"/>
    </source>
</evidence>
<dbReference type="PANTHER" id="PTHR33568">
    <property type="entry name" value="DNA POLYMERASE"/>
    <property type="match status" value="1"/>
</dbReference>
<organism evidence="11 12">
    <name type="scientific">Pinctada imbricata</name>
    <name type="common">Atlantic pearl-oyster</name>
    <name type="synonym">Pinctada martensii</name>
    <dbReference type="NCBI Taxonomy" id="66713"/>
    <lineage>
        <taxon>Eukaryota</taxon>
        <taxon>Metazoa</taxon>
        <taxon>Spiralia</taxon>
        <taxon>Lophotrochozoa</taxon>
        <taxon>Mollusca</taxon>
        <taxon>Bivalvia</taxon>
        <taxon>Autobranchia</taxon>
        <taxon>Pteriomorphia</taxon>
        <taxon>Pterioida</taxon>
        <taxon>Pterioidea</taxon>
        <taxon>Pteriidae</taxon>
        <taxon>Pinctada</taxon>
    </lineage>
</organism>
<dbReference type="Gene3D" id="3.90.1600.10">
    <property type="entry name" value="Palm domain of DNA polymerase"/>
    <property type="match status" value="1"/>
</dbReference>
<dbReference type="GO" id="GO:0003677">
    <property type="term" value="F:DNA binding"/>
    <property type="evidence" value="ECO:0007669"/>
    <property type="project" value="UniProtKB-KW"/>
</dbReference>
<evidence type="ECO:0000256" key="3">
    <source>
        <dbReference type="ARBA" id="ARBA00022679"/>
    </source>
</evidence>
<dbReference type="EC" id="2.7.7.7" evidence="2"/>
<dbReference type="Gene3D" id="3.40.960.10">
    <property type="entry name" value="VSR Endonuclease"/>
    <property type="match status" value="1"/>
</dbReference>
<evidence type="ECO:0000313" key="12">
    <source>
        <dbReference type="Proteomes" id="UP001186944"/>
    </source>
</evidence>
<keyword evidence="7" id="KW-0238">DNA-binding</keyword>
<feature type="compositionally biased region" description="Basic and acidic residues" evidence="9">
    <location>
        <begin position="9"/>
        <end position="18"/>
    </location>
</feature>
<proteinExistence type="inferred from homology"/>
<reference evidence="11" key="1">
    <citation type="submission" date="2019-08" db="EMBL/GenBank/DDBJ databases">
        <title>The improved chromosome-level genome for the pearl oyster Pinctada fucata martensii using PacBio sequencing and Hi-C.</title>
        <authorList>
            <person name="Zheng Z."/>
        </authorList>
    </citation>
    <scope>NUCLEOTIDE SEQUENCE</scope>
    <source>
        <strain evidence="11">ZZ-2019</strain>
        <tissue evidence="11">Adductor muscle</tissue>
    </source>
</reference>
<evidence type="ECO:0000256" key="2">
    <source>
        <dbReference type="ARBA" id="ARBA00012417"/>
    </source>
</evidence>
<sequence length="1318" mass="153016">MAANNTVADNKENTKEDVESTQSKWRPKITNRQRYFNAKDARKFYDINVYKAYQSRKFRTMGKKYTVQFKDMSKDITPTEFPKVLPNIMNTLVDDLKNENNIKDADYVRSIVHHPSLKSEIWIPFSQSTEMSGDAILQEVQKVQQSNEDFKMEDGQTTIDLLHVEMPMGSGGNSKKHLHTDQENFRKGKRSIVSIVNDKDHMCLSRAIVVTMVHANRPEKDSEEWKTEWERIKKPKGYKLQTERAKTLCDQAGVSSEHGCGPTEWEKFQKVLMPNYKLKIYQQNPVAKTLKVDVLYKGTVANERIRPKILHILYTDNHYDAITSMPGLVEKPYYCDFCDVGYSNKDNHRSVCPVRCYWCLSSPPCPWEDANVECNSCGGSFHSLRCYWNHFKPNKAGNSVCDLMTRCEECGSWITKRLKPVHKCADKDHYCSICKEQVEEGHLCYVQKVPIPKKKKKSDLYIFYDFECTQETGEHVPNFCVVHRACEACINLPIEEYCQKCSNLPGGGREVIFKGGTTLDQFMVWLFNTCSSDGKHKKMCHEGATAIAHNMKGYDGQFILHFLVNRACIKPDVLMNGAKIMTMSAHGVRFVDSFNFLPDALSRLPSAFGLTELNKGYFPHLFNTTANQNYVGLYPPIETYIPDGMRGKAREEFLAWYQDKVQRREEFNFAKEMEEYCRSDVDILRRCCGKFRDTLLSLVKVDPFMECITFASTANLAFRRNFMPMETVAILPPEGYSPERKYSIKALRWLKWIAHETNQDIRHARNGGEMKIAHLYIDGYNMNMQTVYEFYGCFWHGCPECFPNMKLEKHPVRHDCTFQQLYQATQDRQNFLNELEFRVEHIWEHEYDRRCKEDSEFGAFAKKVAEEIVDPLQPRDALFGGRTNATRLYCNKGDMRYIDVCSLYPSVLKHGTFPIGHPVLITENFDDIRGYTGLVKCRIIPPRKLYHPVLPYRYGGKLLFPLCRTCVEMKEEIGPNYRCRHHENERALTGTWVIEEVKMALEMGYVMDCIHEVWNFPQTSRTLFRGYIDTFLKIKQEASGYPPECDSVEQKIEFTQEVFRREGIKLGDVEKNPVLRTIAKMFLNCLWGKFGQRQQLTQNRYLSDRSELLELMQDDTKKVMHLELIQNQENEELDLILANFTETDNFVPPCHFGNVVIACYTTALARLKLYDALRRLDDRVLYFDTDSIIYVHDDHKWSPPILDSLGCWTDELGGKTITTFVSGGPKNYAYQLDDGSTVCKVKGMTLDYKTSQIINFETMKNMVLSQTDDDDKVTVTYPSKIVRGKDHKLFSKDMTKDYRIVYDKRQILENLNTLPYGF</sequence>
<protein>
    <recommendedName>
        <fullName evidence="2">DNA-directed DNA polymerase</fullName>
        <ecNumber evidence="2">2.7.7.7</ecNumber>
    </recommendedName>
</protein>
<dbReference type="SUPFAM" id="SSF56672">
    <property type="entry name" value="DNA/RNA polymerases"/>
    <property type="match status" value="1"/>
</dbReference>
<feature type="region of interest" description="Disordered" evidence="9">
    <location>
        <begin position="1"/>
        <end position="26"/>
    </location>
</feature>
<dbReference type="InterPro" id="IPR012337">
    <property type="entry name" value="RNaseH-like_sf"/>
</dbReference>
<feature type="domain" description="DNA-directed DNA polymerase family B mitochondria/virus" evidence="10">
    <location>
        <begin position="543"/>
        <end position="781"/>
    </location>
</feature>
<comment type="caution">
    <text evidence="11">The sequence shown here is derived from an EMBL/GenBank/DDBJ whole genome shotgun (WGS) entry which is preliminary data.</text>
</comment>